<reference evidence="2 3" key="1">
    <citation type="submission" date="2025-04" db="UniProtKB">
        <authorList>
            <consortium name="RefSeq"/>
        </authorList>
    </citation>
    <scope>IDENTIFICATION</scope>
</reference>
<evidence type="ECO:0000313" key="3">
    <source>
        <dbReference type="RefSeq" id="XP_048270260.1"/>
    </source>
</evidence>
<gene>
    <name evidence="2" type="primary">LOC125387118</name>
    <name evidence="3" type="synonym">LOC125387151</name>
</gene>
<name>A0A9C6WBY6_BOMTE</name>
<dbReference type="RefSeq" id="XP_048270242.1">
    <property type="nucleotide sequence ID" value="XM_048414285.1"/>
</dbReference>
<protein>
    <submittedName>
        <fullName evidence="2">Uncharacterized protein LOC125387118</fullName>
    </submittedName>
    <submittedName>
        <fullName evidence="3">Uncharacterized protein LOC125387151</fullName>
    </submittedName>
</protein>
<dbReference type="RefSeq" id="XP_048270260.1">
    <property type="nucleotide sequence ID" value="XM_048414303.1"/>
</dbReference>
<organism evidence="1 2">
    <name type="scientific">Bombus terrestris</name>
    <name type="common">Buff-tailed bumblebee</name>
    <name type="synonym">Apis terrestris</name>
    <dbReference type="NCBI Taxonomy" id="30195"/>
    <lineage>
        <taxon>Eukaryota</taxon>
        <taxon>Metazoa</taxon>
        <taxon>Ecdysozoa</taxon>
        <taxon>Arthropoda</taxon>
        <taxon>Hexapoda</taxon>
        <taxon>Insecta</taxon>
        <taxon>Pterygota</taxon>
        <taxon>Neoptera</taxon>
        <taxon>Endopterygota</taxon>
        <taxon>Hymenoptera</taxon>
        <taxon>Apocrita</taxon>
        <taxon>Aculeata</taxon>
        <taxon>Apoidea</taxon>
        <taxon>Anthophila</taxon>
        <taxon>Apidae</taxon>
        <taxon>Bombus</taxon>
        <taxon>Bombus</taxon>
    </lineage>
</organism>
<dbReference type="KEGG" id="bter:125387151"/>
<dbReference type="KEGG" id="bter:125387118"/>
<accession>A0A9C6WBY6</accession>
<sequence length="283" mass="32650">MCVASSPLEIIPNREKESTIIHFLSDMFMKLPEVCGKRLQISKDNPFDTKSLNIRSNTALPKDRRLSTYLKEKGNIISQLEFSDKYIDGLTKHVDTATLLTTQLTKIHQIHNVQFHEYMRAKLNDNDVKENKSGIQCLNTMQNSSIQNVENNFITVDTSRNPNFTVSKERTISTYFKIQNMNSYAKTKEQSQEEDQRQKHLTLKEKLSKAKSDKDGSLSLLDQNNIVETMAKLSQLDQLEYSELSDWLKERSIPHNSKAKKNVLINKALSHIKNTTILQPFRM</sequence>
<evidence type="ECO:0000313" key="1">
    <source>
        <dbReference type="Proteomes" id="UP000835206"/>
    </source>
</evidence>
<reference evidence="1" key="2">
    <citation type="submission" date="2025-05" db="UniProtKB">
        <authorList>
            <consortium name="RefSeq"/>
        </authorList>
    </citation>
    <scope>NUCLEOTIDE SEQUENCE [LARGE SCALE GENOMIC DNA]</scope>
</reference>
<dbReference type="OrthoDB" id="7632844at2759"/>
<keyword evidence="1" id="KW-1185">Reference proteome</keyword>
<dbReference type="Proteomes" id="UP000835206">
    <property type="component" value="Chromosome 1"/>
</dbReference>
<dbReference type="AlphaFoldDB" id="A0A9C6WBY6"/>
<dbReference type="GeneID" id="125387118"/>
<evidence type="ECO:0000313" key="2">
    <source>
        <dbReference type="RefSeq" id="XP_048270242.1"/>
    </source>
</evidence>
<proteinExistence type="predicted"/>